<evidence type="ECO:0000259" key="3">
    <source>
        <dbReference type="PROSITE" id="PS51186"/>
    </source>
</evidence>
<dbReference type="PANTHER" id="PTHR43420">
    <property type="entry name" value="ACETYLTRANSFERASE"/>
    <property type="match status" value="1"/>
</dbReference>
<keyword evidence="1" id="KW-0808">Transferase</keyword>
<dbReference type="InterPro" id="IPR016181">
    <property type="entry name" value="Acyl_CoA_acyltransferase"/>
</dbReference>
<evidence type="ECO:0000313" key="4">
    <source>
        <dbReference type="EMBL" id="GAA1739959.1"/>
    </source>
</evidence>
<dbReference type="InterPro" id="IPR000182">
    <property type="entry name" value="GNAT_dom"/>
</dbReference>
<evidence type="ECO:0000256" key="1">
    <source>
        <dbReference type="ARBA" id="ARBA00022679"/>
    </source>
</evidence>
<protein>
    <submittedName>
        <fullName evidence="4">GNAT family N-acetyltransferase</fullName>
    </submittedName>
</protein>
<dbReference type="SUPFAM" id="SSF55729">
    <property type="entry name" value="Acyl-CoA N-acyltransferases (Nat)"/>
    <property type="match status" value="2"/>
</dbReference>
<dbReference type="EMBL" id="BAAAPM010000009">
    <property type="protein sequence ID" value="GAA1739959.1"/>
    <property type="molecule type" value="Genomic_DNA"/>
</dbReference>
<organism evidence="4 5">
    <name type="scientific">Isoptericola hypogeus</name>
    <dbReference type="NCBI Taxonomy" id="300179"/>
    <lineage>
        <taxon>Bacteria</taxon>
        <taxon>Bacillati</taxon>
        <taxon>Actinomycetota</taxon>
        <taxon>Actinomycetes</taxon>
        <taxon>Micrococcales</taxon>
        <taxon>Promicromonosporaceae</taxon>
        <taxon>Isoptericola</taxon>
    </lineage>
</organism>
<gene>
    <name evidence="4" type="ORF">GCM10009809_39350</name>
</gene>
<dbReference type="RefSeq" id="WP_344250546.1">
    <property type="nucleotide sequence ID" value="NZ_BAAAPM010000009.1"/>
</dbReference>
<dbReference type="PROSITE" id="PS51186">
    <property type="entry name" value="GNAT"/>
    <property type="match status" value="2"/>
</dbReference>
<sequence length="383" mass="40864">MTTTDPAPAASGAPAPGVPLAPIAERADAPAVLPALPAGLAWRAATLDDAPVLVELRNAIAEADGEPFRVSSGEVADELARPWRDLGADTLVGLDDDGTPRAWGLVESMPGDTTIVRAFLFGGVHPRRRGEGIGRRLFAWQVARGRQVLTASGKEVPARIGVFVEDDAPSAAVRLYERAGLTPRRYYAELTRDLRDLEAHPLPDVALDGGLRLVPIADEHDEATRLAHNDAFRDHWGSQPMSPEQWQAGRSEFAPEWSFVVVDPSPDVEALLADPGTDAATAAALRAGEPLVVGYHIAARYTEDFAVRGYPFGYTDILGVRRAYRGRKVAVALLAAGMGAFAADGMQYASLDVDTENPSGAHGLYASLGYVKTHGSHLRSIEL</sequence>
<evidence type="ECO:0000256" key="2">
    <source>
        <dbReference type="ARBA" id="ARBA00023315"/>
    </source>
</evidence>
<comment type="caution">
    <text evidence="4">The sequence shown here is derived from an EMBL/GenBank/DDBJ whole genome shotgun (WGS) entry which is preliminary data.</text>
</comment>
<dbReference type="Proteomes" id="UP001501138">
    <property type="component" value="Unassembled WGS sequence"/>
</dbReference>
<reference evidence="5" key="1">
    <citation type="journal article" date="2019" name="Int. J. Syst. Evol. Microbiol.">
        <title>The Global Catalogue of Microorganisms (GCM) 10K type strain sequencing project: providing services to taxonomists for standard genome sequencing and annotation.</title>
        <authorList>
            <consortium name="The Broad Institute Genomics Platform"/>
            <consortium name="The Broad Institute Genome Sequencing Center for Infectious Disease"/>
            <person name="Wu L."/>
            <person name="Ma J."/>
        </authorList>
    </citation>
    <scope>NUCLEOTIDE SEQUENCE [LARGE SCALE GENOMIC DNA]</scope>
    <source>
        <strain evidence="5">JCM 15589</strain>
    </source>
</reference>
<name>A0ABP4VWG9_9MICO</name>
<feature type="domain" description="N-acetyltransferase" evidence="3">
    <location>
        <begin position="233"/>
        <end position="383"/>
    </location>
</feature>
<keyword evidence="2" id="KW-0012">Acyltransferase</keyword>
<dbReference type="Gene3D" id="3.40.630.30">
    <property type="match status" value="1"/>
</dbReference>
<keyword evidence="5" id="KW-1185">Reference proteome</keyword>
<dbReference type="Pfam" id="PF00583">
    <property type="entry name" value="Acetyltransf_1"/>
    <property type="match status" value="1"/>
</dbReference>
<feature type="domain" description="N-acetyltransferase" evidence="3">
    <location>
        <begin position="40"/>
        <end position="203"/>
    </location>
</feature>
<dbReference type="PANTHER" id="PTHR43420:SF47">
    <property type="entry name" value="N-ACETYLTRANSFERASE DOMAIN-CONTAINING PROTEIN"/>
    <property type="match status" value="1"/>
</dbReference>
<dbReference type="InterPro" id="IPR050680">
    <property type="entry name" value="YpeA/RimI_acetyltransf"/>
</dbReference>
<evidence type="ECO:0000313" key="5">
    <source>
        <dbReference type="Proteomes" id="UP001501138"/>
    </source>
</evidence>
<proteinExistence type="predicted"/>
<accession>A0ABP4VWG9</accession>